<evidence type="ECO:0000313" key="3">
    <source>
        <dbReference type="Proteomes" id="UP000072741"/>
    </source>
</evidence>
<organism evidence="2 3">
    <name type="scientific">Pseudacidovorax intermedius</name>
    <dbReference type="NCBI Taxonomy" id="433924"/>
    <lineage>
        <taxon>Bacteria</taxon>
        <taxon>Pseudomonadati</taxon>
        <taxon>Pseudomonadota</taxon>
        <taxon>Betaproteobacteria</taxon>
        <taxon>Burkholderiales</taxon>
        <taxon>Comamonadaceae</taxon>
        <taxon>Pseudacidovorax</taxon>
    </lineage>
</organism>
<dbReference type="OrthoDB" id="8794820at2"/>
<evidence type="ECO:0000313" key="2">
    <source>
        <dbReference type="EMBL" id="KTT15853.1"/>
    </source>
</evidence>
<name>A0A147GP52_9BURK</name>
<feature type="compositionally biased region" description="Basic and acidic residues" evidence="1">
    <location>
        <begin position="60"/>
        <end position="74"/>
    </location>
</feature>
<keyword evidence="3" id="KW-1185">Reference proteome</keyword>
<dbReference type="RefSeq" id="WP_058643621.1">
    <property type="nucleotide sequence ID" value="NZ_LDSL01000132.1"/>
</dbReference>
<gene>
    <name evidence="2" type="ORF">NS331_19535</name>
</gene>
<feature type="region of interest" description="Disordered" evidence="1">
    <location>
        <begin position="59"/>
        <end position="78"/>
    </location>
</feature>
<dbReference type="Proteomes" id="UP000072741">
    <property type="component" value="Unassembled WGS sequence"/>
</dbReference>
<dbReference type="AlphaFoldDB" id="A0A147GP52"/>
<feature type="region of interest" description="Disordered" evidence="1">
    <location>
        <begin position="90"/>
        <end position="134"/>
    </location>
</feature>
<comment type="caution">
    <text evidence="2">The sequence shown here is derived from an EMBL/GenBank/DDBJ whole genome shotgun (WGS) entry which is preliminary data.</text>
</comment>
<protein>
    <submittedName>
        <fullName evidence="2">Uncharacterized protein</fullName>
    </submittedName>
</protein>
<evidence type="ECO:0000256" key="1">
    <source>
        <dbReference type="SAM" id="MobiDB-lite"/>
    </source>
</evidence>
<dbReference type="EMBL" id="LDSL01000132">
    <property type="protein sequence ID" value="KTT15853.1"/>
    <property type="molecule type" value="Genomic_DNA"/>
</dbReference>
<sequence>MAQQLDLFATAADLKLQAEQLADPPIVRSIVNAATAKRPRVMGPASVFDLGMSRLRTRKAANDERAPAKPEQPDSVRVVSREGGIVRCKQVRYADTEEGQEKERARRAKQRPPRPTKAAAKIKMKGSREWADKE</sequence>
<proteinExistence type="predicted"/>
<feature type="compositionally biased region" description="Basic residues" evidence="1">
    <location>
        <begin position="105"/>
        <end position="125"/>
    </location>
</feature>
<accession>A0A147GP52</accession>
<feature type="compositionally biased region" description="Basic and acidic residues" evidence="1">
    <location>
        <begin position="92"/>
        <end position="104"/>
    </location>
</feature>
<reference evidence="2 3" key="1">
    <citation type="journal article" date="2016" name="Front. Microbiol.">
        <title>Genomic Resource of Rice Seed Associated Bacteria.</title>
        <authorList>
            <person name="Midha S."/>
            <person name="Bansal K."/>
            <person name="Sharma S."/>
            <person name="Kumar N."/>
            <person name="Patil P.P."/>
            <person name="Chaudhry V."/>
            <person name="Patil P.B."/>
        </authorList>
    </citation>
    <scope>NUCLEOTIDE SEQUENCE [LARGE SCALE GENOMIC DNA]</scope>
    <source>
        <strain evidence="2 3">NS331</strain>
    </source>
</reference>